<evidence type="ECO:0000256" key="1">
    <source>
        <dbReference type="SAM" id="MobiDB-lite"/>
    </source>
</evidence>
<accession>A0A5Q2N0B1</accession>
<reference evidence="3" key="1">
    <citation type="submission" date="2019-11" db="EMBL/GenBank/DDBJ databases">
        <title>Genome sequence of Heliorestis convoluta strain HH, an alkaliphilic and minimalistic phototrophic bacterium from a soda lake in Egypt.</title>
        <authorList>
            <person name="Dewey E.D."/>
            <person name="Stokes L.M."/>
            <person name="Burchell B.M."/>
            <person name="Shaffer K.N."/>
            <person name="Huntington A.M."/>
            <person name="Baker J.M."/>
            <person name="Nadendla S."/>
            <person name="Giglio M.G."/>
            <person name="Touchman J.W."/>
            <person name="Blankenship R.E."/>
            <person name="Madigan M.T."/>
            <person name="Sattley W.M."/>
        </authorList>
    </citation>
    <scope>NUCLEOTIDE SEQUENCE [LARGE SCALE GENOMIC DNA]</scope>
    <source>
        <strain evidence="3">HH</strain>
    </source>
</reference>
<organism evidence="2 3">
    <name type="scientific">Heliorestis convoluta</name>
    <dbReference type="NCBI Taxonomy" id="356322"/>
    <lineage>
        <taxon>Bacteria</taxon>
        <taxon>Bacillati</taxon>
        <taxon>Bacillota</taxon>
        <taxon>Clostridia</taxon>
        <taxon>Eubacteriales</taxon>
        <taxon>Heliobacteriaceae</taxon>
        <taxon>Heliorestis</taxon>
    </lineage>
</organism>
<sequence length="79" mass="9321">MNCHHRLPRTQSSSHIKRTLPITNLLIRSNDRIKMKNNQRNSENHHQNQKKSHAPQQKRPQPAANSWHHHTSSSTQSYK</sequence>
<feature type="region of interest" description="Disordered" evidence="1">
    <location>
        <begin position="1"/>
        <end position="79"/>
    </location>
</feature>
<proteinExistence type="predicted"/>
<dbReference type="AlphaFoldDB" id="A0A5Q2N0B1"/>
<evidence type="ECO:0000313" key="2">
    <source>
        <dbReference type="EMBL" id="QGG47173.1"/>
    </source>
</evidence>
<dbReference type="Proteomes" id="UP000366051">
    <property type="component" value="Chromosome"/>
</dbReference>
<gene>
    <name evidence="2" type="ORF">FTV88_1021</name>
</gene>
<dbReference type="EMBL" id="CP045875">
    <property type="protein sequence ID" value="QGG47173.1"/>
    <property type="molecule type" value="Genomic_DNA"/>
</dbReference>
<keyword evidence="3" id="KW-1185">Reference proteome</keyword>
<name>A0A5Q2N0B1_9FIRM</name>
<protein>
    <submittedName>
        <fullName evidence="2">Uncharacterized protein</fullName>
    </submittedName>
</protein>
<evidence type="ECO:0000313" key="3">
    <source>
        <dbReference type="Proteomes" id="UP000366051"/>
    </source>
</evidence>
<dbReference type="KEGG" id="hcv:FTV88_1021"/>